<evidence type="ECO:0000313" key="4">
    <source>
        <dbReference type="Proteomes" id="UP000091967"/>
    </source>
</evidence>
<evidence type="ECO:0000313" key="2">
    <source>
        <dbReference type="EMBL" id="OBS15328.1"/>
    </source>
</evidence>
<feature type="region of interest" description="Disordered" evidence="1">
    <location>
        <begin position="440"/>
        <end position="459"/>
    </location>
</feature>
<accession>A0A1B8A4I5</accession>
<organism evidence="3 4">
    <name type="scientific">Fusarium poae</name>
    <dbReference type="NCBI Taxonomy" id="36050"/>
    <lineage>
        <taxon>Eukaryota</taxon>
        <taxon>Fungi</taxon>
        <taxon>Dikarya</taxon>
        <taxon>Ascomycota</taxon>
        <taxon>Pezizomycotina</taxon>
        <taxon>Sordariomycetes</taxon>
        <taxon>Hypocreomycetidae</taxon>
        <taxon>Hypocreales</taxon>
        <taxon>Nectriaceae</taxon>
        <taxon>Fusarium</taxon>
    </lineage>
</organism>
<dbReference type="Proteomes" id="UP000091967">
    <property type="component" value="Unassembled WGS sequence"/>
</dbReference>
<feature type="compositionally biased region" description="Acidic residues" evidence="1">
    <location>
        <begin position="157"/>
        <end position="178"/>
    </location>
</feature>
<feature type="compositionally biased region" description="Basic and acidic residues" evidence="1">
    <location>
        <begin position="9"/>
        <end position="18"/>
    </location>
</feature>
<proteinExistence type="predicted"/>
<reference evidence="3 4" key="1">
    <citation type="submission" date="2016-06" db="EMBL/GenBank/DDBJ databases">
        <title>Living apart together: crosstalk between the core and supernumerary genomes in a fungal plant pathogen.</title>
        <authorList>
            <person name="Vanheule A."/>
            <person name="Audenaert K."/>
            <person name="Warris S."/>
            <person name="Van De Geest H."/>
            <person name="Schijlen E."/>
            <person name="Hofte M."/>
            <person name="De Saeger S."/>
            <person name="Haesaert G."/>
            <person name="Waalwijk C."/>
            <person name="Van Der Lee T."/>
        </authorList>
    </citation>
    <scope>NUCLEOTIDE SEQUENCE [LARGE SCALE GENOMIC DNA]</scope>
    <source>
        <strain evidence="3 4">2516</strain>
    </source>
</reference>
<feature type="region of interest" description="Disordered" evidence="1">
    <location>
        <begin position="1"/>
        <end position="23"/>
    </location>
</feature>
<feature type="region of interest" description="Disordered" evidence="1">
    <location>
        <begin position="88"/>
        <end position="283"/>
    </location>
</feature>
<evidence type="ECO:0000256" key="1">
    <source>
        <dbReference type="SAM" id="MobiDB-lite"/>
    </source>
</evidence>
<protein>
    <submittedName>
        <fullName evidence="3">Uncharacterized protein</fullName>
    </submittedName>
</protein>
<dbReference type="EMBL" id="LYXU01000161">
    <property type="protein sequence ID" value="OBS15328.1"/>
    <property type="molecule type" value="Genomic_DNA"/>
</dbReference>
<comment type="caution">
    <text evidence="3">The sequence shown here is derived from an EMBL/GenBank/DDBJ whole genome shotgun (WGS) entry which is preliminary data.</text>
</comment>
<dbReference type="OMA" id="NCYEYAG"/>
<feature type="compositionally biased region" description="Basic and acidic residues" evidence="1">
    <location>
        <begin position="205"/>
        <end position="218"/>
    </location>
</feature>
<name>A0A1B8A4I5_FUSPO</name>
<feature type="compositionally biased region" description="Acidic residues" evidence="1">
    <location>
        <begin position="450"/>
        <end position="459"/>
    </location>
</feature>
<keyword evidence="4" id="KW-1185">Reference proteome</keyword>
<dbReference type="AlphaFoldDB" id="A0A1B8A4I5"/>
<feature type="compositionally biased region" description="Basic residues" evidence="1">
    <location>
        <begin position="251"/>
        <end position="266"/>
    </location>
</feature>
<feature type="region of interest" description="Disordered" evidence="1">
    <location>
        <begin position="304"/>
        <end position="330"/>
    </location>
</feature>
<dbReference type="EMBL" id="LYXU01000160">
    <property type="protein sequence ID" value="OBS15386.1"/>
    <property type="molecule type" value="Genomic_DNA"/>
</dbReference>
<gene>
    <name evidence="3" type="ORF">FPOA_13775</name>
    <name evidence="2" type="ORF">FPOA_13780</name>
</gene>
<sequence length="588" mass="63557">MAPKKTRSRSLDPNDRARVSSAMRKRGNTAIKKNYKFGKDCGTIAVLLFYNKIHGFWDGSVYTPPGESLPENTDELIRDVERRQVVSNHNLVLRPARQRKQQDRAKPCKVTKSYKATKPAPRPSPRVRSLRSRRRPGDGSPVPGASPAQPQITVAGDESESEDEDEDKDEDEGGDGDDGASVWDVPRSPAPRETQRRSRRGRRSVRSDADKPVARRQNDAAPGTYAVDPVRVAERTNDHVSDDDEGGDYKQKHRGQARRARGRNRRRGFDDQGEPAEPNRNAASHHLGDHEVAHEQSAAIPYTSMEDGDAEGEPWGEPTAPLAPMGTAGPMDAAVDMAHCDEVRSMDMTTGTEDDAWMHSAIMEFGDMADMPGAQHWGDMLEFDADNIDMHMDVDLDMGLMDQFGNGQLAIDMMGLPSAGPGVVPAVSTEVGGNQDDLGLVQGDGGDANGDGDADGDADVNADADAGNGTIKMLQPSAVTASGSRVFSTQSSDGALGVQAQRLLDETHPSPRSIGVPGWPDTLEHTTTAVKDGERPARFAGNQLLAIIAKALSQMDSYGDVEPDIGDKSCWPMQSRDMIGMPFAMPAC</sequence>
<evidence type="ECO:0000313" key="3">
    <source>
        <dbReference type="EMBL" id="OBS15386.1"/>
    </source>
</evidence>
<feature type="compositionally biased region" description="Basic and acidic residues" evidence="1">
    <location>
        <begin position="231"/>
        <end position="240"/>
    </location>
</feature>